<dbReference type="AlphaFoldDB" id="A0A9W6S7A2"/>
<organism evidence="2 3">
    <name type="scientific">Actinoallomurus iriomotensis</name>
    <dbReference type="NCBI Taxonomy" id="478107"/>
    <lineage>
        <taxon>Bacteria</taxon>
        <taxon>Bacillati</taxon>
        <taxon>Actinomycetota</taxon>
        <taxon>Actinomycetes</taxon>
        <taxon>Streptosporangiales</taxon>
        <taxon>Thermomonosporaceae</taxon>
        <taxon>Actinoallomurus</taxon>
    </lineage>
</organism>
<feature type="domain" description="DUF4240" evidence="1">
    <location>
        <begin position="35"/>
        <end position="92"/>
    </location>
</feature>
<reference evidence="2" key="1">
    <citation type="submission" date="2023-03" db="EMBL/GenBank/DDBJ databases">
        <title>Actinoallomurus iriomotensis NBRC 103684.</title>
        <authorList>
            <person name="Ichikawa N."/>
            <person name="Sato H."/>
            <person name="Tonouchi N."/>
        </authorList>
    </citation>
    <scope>NUCLEOTIDE SEQUENCE</scope>
    <source>
        <strain evidence="2">NBRC 103684</strain>
    </source>
</reference>
<name>A0A9W6S7A2_9ACTN</name>
<gene>
    <name evidence="2" type="ORF">Airi02_063520</name>
</gene>
<comment type="caution">
    <text evidence="2">The sequence shown here is derived from an EMBL/GenBank/DDBJ whole genome shotgun (WGS) entry which is preliminary data.</text>
</comment>
<dbReference type="EMBL" id="BSTK01000010">
    <property type="protein sequence ID" value="GLY88423.1"/>
    <property type="molecule type" value="Genomic_DNA"/>
</dbReference>
<sequence length="116" mass="12878">MHVGVGAALVFGHPEEFDVDPWSRRFDPDGYGDRGFNADTFDDFRAWLIGQGRVAFERVVDDPNNSADLLDVWNCESGGHAQDYASQIYEVYEERTGAVTISHGRPPSGRVCGRCP</sequence>
<dbReference type="InterPro" id="IPR025334">
    <property type="entry name" value="DUF4240"/>
</dbReference>
<evidence type="ECO:0000313" key="3">
    <source>
        <dbReference type="Proteomes" id="UP001165074"/>
    </source>
</evidence>
<proteinExistence type="predicted"/>
<protein>
    <recommendedName>
        <fullName evidence="1">DUF4240 domain-containing protein</fullName>
    </recommendedName>
</protein>
<evidence type="ECO:0000259" key="1">
    <source>
        <dbReference type="Pfam" id="PF14024"/>
    </source>
</evidence>
<keyword evidence="3" id="KW-1185">Reference proteome</keyword>
<dbReference type="Pfam" id="PF14024">
    <property type="entry name" value="DUF4240"/>
    <property type="match status" value="1"/>
</dbReference>
<dbReference type="Proteomes" id="UP001165074">
    <property type="component" value="Unassembled WGS sequence"/>
</dbReference>
<evidence type="ECO:0000313" key="2">
    <source>
        <dbReference type="EMBL" id="GLY88423.1"/>
    </source>
</evidence>
<dbReference type="RefSeq" id="WP_285578233.1">
    <property type="nucleotide sequence ID" value="NZ_BSTK01000010.1"/>
</dbReference>
<accession>A0A9W6S7A2</accession>